<keyword evidence="3" id="KW-1185">Reference proteome</keyword>
<feature type="transmembrane region" description="Helical" evidence="1">
    <location>
        <begin position="43"/>
        <end position="65"/>
    </location>
</feature>
<dbReference type="EMBL" id="CP060490">
    <property type="protein sequence ID" value="QNL44245.1"/>
    <property type="molecule type" value="Genomic_DNA"/>
</dbReference>
<protein>
    <submittedName>
        <fullName evidence="2">Uncharacterized protein</fullName>
    </submittedName>
</protein>
<name>A0A7G9B3W4_9FIRM</name>
<dbReference type="KEGG" id="ohi:H8790_12515"/>
<keyword evidence="1" id="KW-0472">Membrane</keyword>
<dbReference type="Proteomes" id="UP000515960">
    <property type="component" value="Chromosome"/>
</dbReference>
<evidence type="ECO:0000256" key="1">
    <source>
        <dbReference type="SAM" id="Phobius"/>
    </source>
</evidence>
<organism evidence="2 3">
    <name type="scientific">Oscillibacter hominis</name>
    <dbReference type="NCBI Taxonomy" id="2763056"/>
    <lineage>
        <taxon>Bacteria</taxon>
        <taxon>Bacillati</taxon>
        <taxon>Bacillota</taxon>
        <taxon>Clostridia</taxon>
        <taxon>Eubacteriales</taxon>
        <taxon>Oscillospiraceae</taxon>
        <taxon>Oscillibacter</taxon>
    </lineage>
</organism>
<dbReference type="AlphaFoldDB" id="A0A7G9B3W4"/>
<reference evidence="2 3" key="1">
    <citation type="submission" date="2020-08" db="EMBL/GenBank/DDBJ databases">
        <authorList>
            <person name="Liu C."/>
            <person name="Sun Q."/>
        </authorList>
    </citation>
    <scope>NUCLEOTIDE SEQUENCE [LARGE SCALE GENOMIC DNA]</scope>
    <source>
        <strain evidence="2 3">NSJ-62</strain>
    </source>
</reference>
<evidence type="ECO:0000313" key="3">
    <source>
        <dbReference type="Proteomes" id="UP000515960"/>
    </source>
</evidence>
<keyword evidence="1" id="KW-1133">Transmembrane helix</keyword>
<dbReference type="RefSeq" id="WP_187332846.1">
    <property type="nucleotide sequence ID" value="NZ_CP060490.1"/>
</dbReference>
<evidence type="ECO:0000313" key="2">
    <source>
        <dbReference type="EMBL" id="QNL44245.1"/>
    </source>
</evidence>
<sequence>MKSGTLTLAPAGEWKHTALTALLSALLCGGAVCWAVRSLPIDALPLSILSALLAYVLLRVFYPVFDRLLPGGRREESVEWTVSGSTLKLAGTSIGRDQIRSVHCWPNRDALGNDKPGWTVNIETDGKNILLRSLSEEGRAEQSAQSLRNLVEALGYGGAWSRP</sequence>
<accession>A0A7G9B3W4</accession>
<keyword evidence="1" id="KW-0812">Transmembrane</keyword>
<proteinExistence type="predicted"/>
<gene>
    <name evidence="2" type="ORF">H8790_12515</name>
</gene>